<name>A0ABT3VFG9_9ACTN</name>
<feature type="compositionally biased region" description="Polar residues" evidence="1">
    <location>
        <begin position="87"/>
        <end position="104"/>
    </location>
</feature>
<dbReference type="CDD" id="cd00093">
    <property type="entry name" value="HTH_XRE"/>
    <property type="match status" value="1"/>
</dbReference>
<organism evidence="2 3">
    <name type="scientific">Streptomyces ortus</name>
    <dbReference type="NCBI Taxonomy" id="2867268"/>
    <lineage>
        <taxon>Bacteria</taxon>
        <taxon>Bacillati</taxon>
        <taxon>Actinomycetota</taxon>
        <taxon>Actinomycetes</taxon>
        <taxon>Kitasatosporales</taxon>
        <taxon>Streptomycetaceae</taxon>
        <taxon>Streptomyces</taxon>
    </lineage>
</organism>
<dbReference type="InterPro" id="IPR010982">
    <property type="entry name" value="Lambda_DNA-bd_dom_sf"/>
</dbReference>
<evidence type="ECO:0000256" key="1">
    <source>
        <dbReference type="SAM" id="MobiDB-lite"/>
    </source>
</evidence>
<reference evidence="2" key="1">
    <citation type="journal article" date="2022" name="bioRxiv">
        <title>Discovery and biosynthetic assessment of Streptomyces ortus sp nov. isolated from a deep-sea sponge.</title>
        <authorList>
            <person name="Williams S.E."/>
        </authorList>
    </citation>
    <scope>NUCLEOTIDE SEQUENCE</scope>
    <source>
        <strain evidence="2">A15ISP2-DRY2</strain>
    </source>
</reference>
<feature type="region of interest" description="Disordered" evidence="1">
    <location>
        <begin position="87"/>
        <end position="155"/>
    </location>
</feature>
<dbReference type="InterPro" id="IPR021224">
    <property type="entry name" value="DUF2690"/>
</dbReference>
<feature type="region of interest" description="Disordered" evidence="1">
    <location>
        <begin position="185"/>
        <end position="204"/>
    </location>
</feature>
<dbReference type="Proteomes" id="UP001165590">
    <property type="component" value="Unassembled WGS sequence"/>
</dbReference>
<keyword evidence="3" id="KW-1185">Reference proteome</keyword>
<comment type="caution">
    <text evidence="2">The sequence shown here is derived from an EMBL/GenBank/DDBJ whole genome shotgun (WGS) entry which is preliminary data.</text>
</comment>
<dbReference type="RefSeq" id="WP_267030917.1">
    <property type="nucleotide sequence ID" value="NZ_JAIFZO010000002.1"/>
</dbReference>
<sequence>MTRAAPSPAGDRLAVVLRQLKERTGLSLAQLANVTTFSKSSWERYLNGKSLPPRSAVTELCRLAGEPADHPLALLDIARTHRTQVTHGTYGTHGAQGTQSTRVTPQPEAGAPARGTPARQSTGVRTATPPPAQTAVALSDNGGNETAPDSTRPAGHRSVTVLTALMSVCAVTIGTLVLVNLPSSHRKQAAPSPTPSPATGALCRHDSCRDKDPIAMKCGAEPTTLAEHETATGAWLQIRYSPECGASWARMWGAAVDDRIELRTGGRDGSLHRARVTSRDEADTYVHTLMSVVGPGTTVRACFTPAAGGPRECVRTSPDRTADPLPDG</sequence>
<dbReference type="Pfam" id="PF13560">
    <property type="entry name" value="HTH_31"/>
    <property type="match status" value="1"/>
</dbReference>
<dbReference type="Pfam" id="PF10901">
    <property type="entry name" value="DUF2690"/>
    <property type="match status" value="1"/>
</dbReference>
<dbReference type="SUPFAM" id="SSF47413">
    <property type="entry name" value="lambda repressor-like DNA-binding domains"/>
    <property type="match status" value="1"/>
</dbReference>
<dbReference type="Gene3D" id="1.10.260.40">
    <property type="entry name" value="lambda repressor-like DNA-binding domains"/>
    <property type="match status" value="1"/>
</dbReference>
<protein>
    <submittedName>
        <fullName evidence="2">XRE family transcriptional regulator</fullName>
    </submittedName>
</protein>
<evidence type="ECO:0000313" key="3">
    <source>
        <dbReference type="Proteomes" id="UP001165590"/>
    </source>
</evidence>
<proteinExistence type="predicted"/>
<accession>A0ABT3VFG9</accession>
<evidence type="ECO:0000313" key="2">
    <source>
        <dbReference type="EMBL" id="MCX4238646.1"/>
    </source>
</evidence>
<dbReference type="EMBL" id="JAIFZO010000002">
    <property type="protein sequence ID" value="MCX4238646.1"/>
    <property type="molecule type" value="Genomic_DNA"/>
</dbReference>
<gene>
    <name evidence="2" type="ORF">K3769_38900</name>
</gene>
<dbReference type="InterPro" id="IPR001387">
    <property type="entry name" value="Cro/C1-type_HTH"/>
</dbReference>